<keyword evidence="1" id="KW-0812">Transmembrane</keyword>
<feature type="transmembrane region" description="Helical" evidence="1">
    <location>
        <begin position="12"/>
        <end position="32"/>
    </location>
</feature>
<protein>
    <submittedName>
        <fullName evidence="3">Histidine kinase</fullName>
    </submittedName>
</protein>
<dbReference type="EMBL" id="JAUKPO010000042">
    <property type="protein sequence ID" value="MDO1451091.1"/>
    <property type="molecule type" value="Genomic_DNA"/>
</dbReference>
<dbReference type="InterPro" id="IPR050640">
    <property type="entry name" value="Bact_2-comp_sensor_kinase"/>
</dbReference>
<dbReference type="SUPFAM" id="SSF55874">
    <property type="entry name" value="ATPase domain of HSP90 chaperone/DNA topoisomerase II/histidine kinase"/>
    <property type="match status" value="1"/>
</dbReference>
<feature type="transmembrane region" description="Helical" evidence="1">
    <location>
        <begin position="117"/>
        <end position="139"/>
    </location>
</feature>
<dbReference type="RefSeq" id="WP_302041890.1">
    <property type="nucleotide sequence ID" value="NZ_JAUKPO010000042.1"/>
</dbReference>
<keyword evidence="1" id="KW-1133">Transmembrane helix</keyword>
<organism evidence="3 4">
    <name type="scientific">Rhodocytophaga aerolata</name>
    <dbReference type="NCBI Taxonomy" id="455078"/>
    <lineage>
        <taxon>Bacteria</taxon>
        <taxon>Pseudomonadati</taxon>
        <taxon>Bacteroidota</taxon>
        <taxon>Cytophagia</taxon>
        <taxon>Cytophagales</taxon>
        <taxon>Rhodocytophagaceae</taxon>
        <taxon>Rhodocytophaga</taxon>
    </lineage>
</organism>
<accession>A0ABT8RHA4</accession>
<evidence type="ECO:0000313" key="4">
    <source>
        <dbReference type="Proteomes" id="UP001168528"/>
    </source>
</evidence>
<dbReference type="PANTHER" id="PTHR34220:SF7">
    <property type="entry name" value="SENSOR HISTIDINE KINASE YPDA"/>
    <property type="match status" value="1"/>
</dbReference>
<keyword evidence="3" id="KW-0418">Kinase</keyword>
<dbReference type="InterPro" id="IPR010559">
    <property type="entry name" value="Sig_transdc_His_kin_internal"/>
</dbReference>
<reference evidence="3" key="1">
    <citation type="submission" date="2023-07" db="EMBL/GenBank/DDBJ databases">
        <title>The genome sequence of Rhodocytophaga aerolata KACC 12507.</title>
        <authorList>
            <person name="Zhang X."/>
        </authorList>
    </citation>
    <scope>NUCLEOTIDE SEQUENCE</scope>
    <source>
        <strain evidence="3">KACC 12507</strain>
    </source>
</reference>
<dbReference type="Pfam" id="PF06580">
    <property type="entry name" value="His_kinase"/>
    <property type="match status" value="1"/>
</dbReference>
<feature type="transmembrane region" description="Helical" evidence="1">
    <location>
        <begin position="44"/>
        <end position="66"/>
    </location>
</feature>
<comment type="caution">
    <text evidence="3">The sequence shown here is derived from an EMBL/GenBank/DDBJ whole genome shotgun (WGS) entry which is preliminary data.</text>
</comment>
<evidence type="ECO:0000256" key="1">
    <source>
        <dbReference type="SAM" id="Phobius"/>
    </source>
</evidence>
<feature type="transmembrane region" description="Helical" evidence="1">
    <location>
        <begin position="78"/>
        <end position="105"/>
    </location>
</feature>
<sequence>MNIAFEALFLKKYLVVRHLLFWSLVLLFYTLFYGHVRGEYYKTFFYVCLLLPVTILTTYLAIYILLPRYLLTGKYGYFFLFFAYTFLFSVWLESIIFLVAFITIAQNKVANLNPATFDIFFLIVSMYLVVFLATAIKLLQHAYQVRGAHQQLLTNHLEAQLKLKEAELALLKAQFHPHFLFNTLNNLYGLTLEKSDQAPEVVLKIADLLDYMLYKCNVPKVALAQEISHIENFVALEKLRYTHRLQLYFAVNGCTQDKFIAPMLILPFIENSFKHGLSKEIGGGKLHIELSIEGNLLNLRVENTKGSGQEHRQYEAREGIGLQNVKKRLALLYEDKHHLQVIEKEKTYLVQLAIQLEEHP</sequence>
<dbReference type="PANTHER" id="PTHR34220">
    <property type="entry name" value="SENSOR HISTIDINE KINASE YPDA"/>
    <property type="match status" value="1"/>
</dbReference>
<proteinExistence type="predicted"/>
<name>A0ABT8RHA4_9BACT</name>
<feature type="domain" description="Signal transduction histidine kinase internal region" evidence="2">
    <location>
        <begin position="166"/>
        <end position="245"/>
    </location>
</feature>
<gene>
    <name evidence="3" type="ORF">Q0590_32760</name>
</gene>
<evidence type="ECO:0000313" key="3">
    <source>
        <dbReference type="EMBL" id="MDO1451091.1"/>
    </source>
</evidence>
<dbReference type="Proteomes" id="UP001168528">
    <property type="component" value="Unassembled WGS sequence"/>
</dbReference>
<dbReference type="GO" id="GO:0016301">
    <property type="term" value="F:kinase activity"/>
    <property type="evidence" value="ECO:0007669"/>
    <property type="project" value="UniProtKB-KW"/>
</dbReference>
<dbReference type="Gene3D" id="3.30.565.10">
    <property type="entry name" value="Histidine kinase-like ATPase, C-terminal domain"/>
    <property type="match status" value="1"/>
</dbReference>
<keyword evidence="1" id="KW-0472">Membrane</keyword>
<evidence type="ECO:0000259" key="2">
    <source>
        <dbReference type="Pfam" id="PF06580"/>
    </source>
</evidence>
<keyword evidence="3" id="KW-0808">Transferase</keyword>
<dbReference type="InterPro" id="IPR036890">
    <property type="entry name" value="HATPase_C_sf"/>
</dbReference>
<keyword evidence="4" id="KW-1185">Reference proteome</keyword>